<dbReference type="GO" id="GO:0003729">
    <property type="term" value="F:mRNA binding"/>
    <property type="evidence" value="ECO:0000318"/>
    <property type="project" value="GO_Central"/>
</dbReference>
<dbReference type="HOGENOM" id="CLU_084322_0_0_1"/>
<evidence type="ECO:0000313" key="4">
    <source>
        <dbReference type="EMBL" id="CAA18613.1"/>
    </source>
</evidence>
<dbReference type="SMART" id="SM01271">
    <property type="entry name" value="LSM14"/>
    <property type="match status" value="2"/>
</dbReference>
<dbReference type="GlyGen" id="O65697">
    <property type="glycosylation" value="1 site"/>
</dbReference>
<evidence type="ECO:0000313" key="6">
    <source>
        <dbReference type="Proteomes" id="UP000006548"/>
    </source>
</evidence>
<evidence type="ECO:0000313" key="5">
    <source>
        <dbReference type="EMBL" id="CAB78928.1"/>
    </source>
</evidence>
<dbReference type="EMBL" id="AL161550">
    <property type="protein sequence ID" value="CAB78928.1"/>
    <property type="molecule type" value="Genomic_DNA"/>
</dbReference>
<reference evidence="3" key="5">
    <citation type="submission" date="2011-02" db="EMBL/GenBank/DDBJ databases">
        <authorList>
            <consortium name="TAIR"/>
            <person name="Swarbreck D."/>
            <person name="Lamesch P."/>
            <person name="Wilks C."/>
            <person name="Huala E."/>
        </authorList>
    </citation>
    <scope>NUCLEOTIDE SEQUENCE</scope>
</reference>
<dbReference type="SUPFAM" id="SSF117281">
    <property type="entry name" value="Kelch motif"/>
    <property type="match status" value="1"/>
</dbReference>
<dbReference type="SUPFAM" id="SSF50182">
    <property type="entry name" value="Sm-like ribonucleoproteins"/>
    <property type="match status" value="2"/>
</dbReference>
<reference evidence="5" key="3">
    <citation type="submission" date="2000-03" db="EMBL/GenBank/DDBJ databases">
        <authorList>
            <person name="Van Der Schueren J."/>
            <person name="Chuang Y.J."/>
            <person name="Aert R."/>
            <person name="Defoor E."/>
            <person name="Robben J."/>
            <person name="Volckaert G."/>
            <person name="Mewes H.W."/>
            <person name="Lemcke K."/>
            <person name="Mayer K.F.X."/>
        </authorList>
    </citation>
    <scope>NUCLEOTIDE SEQUENCE</scope>
</reference>
<name>O65697_ARATH</name>
<dbReference type="TAIR" id="AT4G19260"/>
<dbReference type="InterPro" id="IPR025609">
    <property type="entry name" value="Lsm14-like_N"/>
</dbReference>
<evidence type="ECO:0000259" key="1">
    <source>
        <dbReference type="SMART" id="SM01271"/>
    </source>
</evidence>
<reference evidence="3 6" key="2">
    <citation type="journal article" date="1999" name="Nature">
        <title>Sequence and analysis of chromosome 4 of the plant Arabidopsis thaliana.</title>
        <authorList>
            <consortium name="EU"/>
            <consortium name="CSHL and WU Arabidopsis Sequencing Project"/>
            <person name="Mayer K."/>
            <person name="Schuller C."/>
            <person name="Wambutt R."/>
            <person name="Murphy G."/>
            <person name="Volckaert G."/>
            <person name="Pohl T."/>
            <person name="Dusterhoft A."/>
            <person name="Stiekema W."/>
            <person name="Entian K.D."/>
            <person name="Terryn N."/>
            <person name="Harris B."/>
            <person name="Ansorge W."/>
            <person name="Brandt P."/>
            <person name="Grivell L."/>
            <person name="Rieger M."/>
            <person name="Weichselgartner M."/>
            <person name="de Simone V."/>
            <person name="Obermaier B."/>
            <person name="Mache R."/>
            <person name="Muller M."/>
            <person name="Kreis M."/>
            <person name="Delseny M."/>
            <person name="Puigdomenech P."/>
            <person name="Watson M."/>
            <person name="Schmidtheini T."/>
            <person name="Reichert B."/>
            <person name="Portatelle D."/>
            <person name="Perez-Alonso M."/>
            <person name="Boutry M."/>
            <person name="Bancroft I."/>
            <person name="Vos P."/>
            <person name="Hoheisel J."/>
            <person name="Zimmermann W."/>
            <person name="Wedler H."/>
            <person name="Ridley P."/>
            <person name="Langham S.A."/>
            <person name="McCullagh B."/>
            <person name="Bilham L."/>
            <person name="Robben J."/>
            <person name="Van der Schueren J."/>
            <person name="Grymonprez B."/>
            <person name="Chuang Y.J."/>
            <person name="Vandenbussche F."/>
            <person name="Braeken M."/>
            <person name="Weltjens I."/>
            <person name="Voet M."/>
            <person name="Bastiaens I."/>
            <person name="Aert R."/>
            <person name="Defoor E."/>
            <person name="Weitzenegger T."/>
            <person name="Bothe G."/>
            <person name="Ramsperger U."/>
            <person name="Hilbert H."/>
            <person name="Braun M."/>
            <person name="Holzer E."/>
            <person name="Brandt A."/>
            <person name="Peters S."/>
            <person name="van Staveren M."/>
            <person name="Dirske W."/>
            <person name="Mooijman P."/>
            <person name="Klein Lankhorst R."/>
            <person name="Rose M."/>
            <person name="Hauf J."/>
            <person name="Kotter P."/>
            <person name="Berneiser S."/>
            <person name="Hempel S."/>
            <person name="Feldpausch M."/>
            <person name="Lamberth S."/>
            <person name="Van den Daele H."/>
            <person name="De Keyser A."/>
            <person name="Buysshaert C."/>
            <person name="Gielen J."/>
            <person name="Villarroel R."/>
            <person name="De Clercq R."/>
            <person name="Van Montagu M."/>
            <person name="Rogers J."/>
            <person name="Cronin A."/>
            <person name="Quail M."/>
            <person name="Bray-Allen S."/>
            <person name="Clark L."/>
            <person name="Doggett J."/>
            <person name="Hall S."/>
            <person name="Kay M."/>
            <person name="Lennard N."/>
            <person name="McLay K."/>
            <person name="Mayes R."/>
            <person name="Pettett A."/>
            <person name="Rajandream M.A."/>
            <person name="Lyne M."/>
            <person name="Benes V."/>
            <person name="Rechmann S."/>
            <person name="Borkova D."/>
            <person name="Blocker H."/>
            <person name="Scharfe M."/>
            <person name="Grimm M."/>
            <person name="Lohnert T.H."/>
            <person name="Dose S."/>
            <person name="de Haan M."/>
            <person name="Maarse A."/>
            <person name="Schafer M."/>
            <person name="Muller-Auer S."/>
            <person name="Gabel C."/>
            <person name="Fuchs M."/>
            <person name="Fartmann B."/>
            <person name="Granderath K."/>
            <person name="Dauner D."/>
            <person name="Herzl A."/>
            <person name="Neumann S."/>
            <person name="Argiriou A."/>
            <person name="Vitale D."/>
            <person name="Liguori R."/>
            <person name="Piravandi E."/>
            <person name="Massenet O."/>
            <person name="Quigley F."/>
            <person name="Clabauld G."/>
            <person name="Mundlein A."/>
            <person name="Felber R."/>
            <person name="Schnabl S."/>
            <person name="Hiller R."/>
            <person name="Schmidt W."/>
            <person name="Lecharny A."/>
            <person name="Aubourg S."/>
            <person name="Chefdor F."/>
            <person name="Cooke R."/>
            <person name="Berger C."/>
            <person name="Montfort A."/>
            <person name="Casacuberta E."/>
            <person name="Gibbons T."/>
            <person name="Weber N."/>
            <person name="Vandenbol M."/>
            <person name="Bargues M."/>
            <person name="Terol J."/>
            <person name="Torres A."/>
            <person name="Perez-Perez A."/>
            <person name="Purnelle B."/>
            <person name="Bent E."/>
            <person name="Johnson S."/>
            <person name="Tacon D."/>
            <person name="Jesse T."/>
            <person name="Heijnen L."/>
            <person name="Schwarz S."/>
            <person name="Scholler P."/>
            <person name="Heber S."/>
            <person name="Francs P."/>
            <person name="Bielke C."/>
            <person name="Frishman D."/>
            <person name="Haase D."/>
            <person name="Lemcke K."/>
            <person name="Mewes H.W."/>
            <person name="Stocker S."/>
            <person name="Zaccaria P."/>
            <person name="Bevan M."/>
            <person name="Wilson R.K."/>
            <person name="de la Bastide M."/>
            <person name="Habermann K."/>
            <person name="Parnell L."/>
            <person name="Dedhia N."/>
            <person name="Gnoj L."/>
            <person name="Schutz K."/>
            <person name="Huang E."/>
            <person name="Spiegel L."/>
            <person name="Sehkon M."/>
            <person name="Murray J."/>
            <person name="Sheet P."/>
            <person name="Cordes M."/>
            <person name="Abu-Threideh J."/>
            <person name="Stoneking T."/>
            <person name="Kalicki J."/>
            <person name="Graves T."/>
            <person name="Harmon G."/>
            <person name="Edwards J."/>
            <person name="Latreille P."/>
            <person name="Courtney L."/>
            <person name="Cloud J."/>
            <person name="Abbott A."/>
            <person name="Scott K."/>
            <person name="Johnson D."/>
            <person name="Minx P."/>
            <person name="Bentley D."/>
            <person name="Fulton B."/>
            <person name="Miller N."/>
            <person name="Greco T."/>
            <person name="Kemp K."/>
            <person name="Kramer J."/>
            <person name="Fulton L."/>
            <person name="Mardis E."/>
            <person name="Dante M."/>
            <person name="Pepin K."/>
            <person name="Hillier L."/>
            <person name="Nelson J."/>
            <person name="Spieth J."/>
            <person name="Ryan E."/>
            <person name="Andrews S."/>
            <person name="Geisel C."/>
            <person name="Layman D."/>
            <person name="Du H."/>
            <person name="Ali J."/>
            <person name="Berghoff A."/>
            <person name="Jones K."/>
            <person name="Drone K."/>
            <person name="Cotton M."/>
            <person name="Joshu C."/>
            <person name="Antonoiu B."/>
            <person name="Zidanic M."/>
            <person name="Strong C."/>
            <person name="Sun H."/>
            <person name="Lamar B."/>
            <person name="Yordan C."/>
            <person name="Ma P."/>
            <person name="Zhong J."/>
            <person name="Preston R."/>
            <person name="Vil D."/>
            <person name="Shekher M."/>
            <person name="Matero A."/>
            <person name="Shah R."/>
            <person name="Swaby I.K."/>
            <person name="O'Shaughnessy A."/>
            <person name="Rodriguez M."/>
            <person name="Hoffmann J."/>
            <person name="Till S."/>
            <person name="Granat S."/>
            <person name="Shohdy N."/>
            <person name="Hasegawa A."/>
            <person name="Hameed A."/>
            <person name="Lodhi M."/>
            <person name="Johnson A."/>
            <person name="Chen E."/>
            <person name="Marra M."/>
            <person name="Martienssen R."/>
            <person name="McCombie W.R."/>
        </authorList>
    </citation>
    <scope>NUCLEOTIDE SEQUENCE [LARGE SCALE GENOMIC DNA]</scope>
    <source>
        <strain evidence="6">cv. Columbia</strain>
    </source>
</reference>
<dbReference type="Pfam" id="PF12701">
    <property type="entry name" value="LSM14"/>
    <property type="match status" value="2"/>
</dbReference>
<dbReference type="CDD" id="cd01736">
    <property type="entry name" value="LSm14_N"/>
    <property type="match status" value="2"/>
</dbReference>
<evidence type="ECO:0000313" key="2">
    <source>
        <dbReference type="Araport" id="AT4G19260"/>
    </source>
</evidence>
<feature type="domain" description="Lsm14-like N-terminal" evidence="1">
    <location>
        <begin position="125"/>
        <end position="218"/>
    </location>
</feature>
<dbReference type="EMBL" id="AL022580">
    <property type="protein sequence ID" value="CAA18613.1"/>
    <property type="molecule type" value="Genomic_DNA"/>
</dbReference>
<proteinExistence type="predicted"/>
<keyword evidence="6" id="KW-1185">Reference proteome</keyword>
<dbReference type="GO" id="GO:0000932">
    <property type="term" value="C:P-body"/>
    <property type="evidence" value="ECO:0000318"/>
    <property type="project" value="GO_Central"/>
</dbReference>
<dbReference type="GO" id="GO:0033962">
    <property type="term" value="P:P-body assembly"/>
    <property type="evidence" value="ECO:0000318"/>
    <property type="project" value="GO_Central"/>
</dbReference>
<gene>
    <name evidence="2 4" type="ordered locus">At4g19260</name>
    <name evidence="3" type="ORF">T5K18.40</name>
    <name evidence="3" type="ORF">T5K18_40</name>
</gene>
<dbReference type="eggNOG" id="KOG1073">
    <property type="taxonomic scope" value="Eukaryota"/>
</dbReference>
<dbReference type="GO" id="GO:0034063">
    <property type="term" value="P:stress granule assembly"/>
    <property type="evidence" value="ECO:0000318"/>
    <property type="project" value="GO_Central"/>
</dbReference>
<reference evidence="3" key="6">
    <citation type="submission" date="2016-05" db="EMBL/GenBank/DDBJ databases">
        <authorList>
            <person name="Krishnakumar V."/>
            <person name="Cheng C.-Y."/>
            <person name="Chan A.P."/>
            <person name="Schobel S."/>
            <person name="Kim M."/>
            <person name="Ferlanti E.S."/>
            <person name="Belyaeva I."/>
            <person name="Rosen B.D."/>
            <person name="Micklem G."/>
            <person name="Miller J.R."/>
            <person name="Vaughn M."/>
            <person name="Town C.D."/>
        </authorList>
    </citation>
    <scope>NUCLEOTIDE SEQUENCE</scope>
</reference>
<organism evidence="4">
    <name type="scientific">Arabidopsis thaliana</name>
    <name type="common">Mouse-ear cress</name>
    <dbReference type="NCBI Taxonomy" id="3702"/>
    <lineage>
        <taxon>Eukaryota</taxon>
        <taxon>Viridiplantae</taxon>
        <taxon>Streptophyta</taxon>
        <taxon>Embryophyta</taxon>
        <taxon>Tracheophyta</taxon>
        <taxon>Spermatophyta</taxon>
        <taxon>Magnoliopsida</taxon>
        <taxon>eudicotyledons</taxon>
        <taxon>Gunneridae</taxon>
        <taxon>Pentapetalae</taxon>
        <taxon>rosids</taxon>
        <taxon>malvids</taxon>
        <taxon>Brassicales</taxon>
        <taxon>Brassicaceae</taxon>
        <taxon>Camelineae</taxon>
        <taxon>Arabidopsis</taxon>
    </lineage>
</organism>
<sequence length="288" mass="32718">MERETSSSSTPPEDLVTSMIGKFVAVMSNNDIRYEGVISLLNLQDSKLGLQNVVRVYGREVENDNEQRVFQVLKEVHSHMVFRGSDIKLLAAQETLFLKLKLVILIAPIADNEAHVTVFRFRARHNSAIGHVGSLITTEDVRIEGVISHVKFHDSMIFMKNCMCYGTEGRTKRRRSIVACNQLAGSIHFKFRDIKALEIIFVRELLHNDDREFADQFPLLSRSHICHRQVHETVGSETYEIGGQNMTPSTDVWVYDKLIGKQRKAPSMMVARKNAFTCVLDGKPNTLD</sequence>
<dbReference type="EMBL" id="CP002687">
    <property type="protein sequence ID" value="AEE84166.1"/>
    <property type="molecule type" value="Genomic_DNA"/>
</dbReference>
<protein>
    <submittedName>
        <fullName evidence="3">Galactose oxidase/kelch repeat superfamily protein</fullName>
    </submittedName>
</protein>
<dbReference type="InterPro" id="IPR010920">
    <property type="entry name" value="LSM_dom_sf"/>
</dbReference>
<dbReference type="PANTHER" id="PTHR13586">
    <property type="entry name" value="SCD6 PROTEIN-RELATED"/>
    <property type="match status" value="1"/>
</dbReference>
<feature type="domain" description="Lsm14-like N-terminal" evidence="1">
    <location>
        <begin position="13"/>
        <end position="120"/>
    </location>
</feature>
<dbReference type="STRING" id="3702.O65697"/>
<dbReference type="SMR" id="O65697"/>
<dbReference type="AlphaFoldDB" id="O65697"/>
<dbReference type="KEGG" id="ath:AT4G19260"/>
<dbReference type="InterPro" id="IPR015915">
    <property type="entry name" value="Kelch-typ_b-propeller"/>
</dbReference>
<reference evidence="4" key="1">
    <citation type="submission" date="1998-04" db="EMBL/GenBank/DDBJ databases">
        <authorList>
            <person name="Bevan M."/>
            <person name="Van Der Schueren J."/>
            <person name="Chuang Y.J."/>
            <person name="Aert R."/>
            <person name="Defoor E."/>
            <person name="Robben J."/>
            <person name="Volckaert G."/>
            <person name="Bancroft I."/>
            <person name="Mewes H.W."/>
            <person name="Lemcke K."/>
            <person name="Mayer K.F.X."/>
        </authorList>
    </citation>
    <scope>NUCLEOTIDE SEQUENCE</scope>
</reference>
<dbReference type="Pfam" id="PF01344">
    <property type="entry name" value="Kelch_1"/>
    <property type="match status" value="1"/>
</dbReference>
<dbReference type="PIR" id="T05809">
    <property type="entry name" value="T05809"/>
</dbReference>
<dbReference type="PaxDb" id="3702-AT4G19260.1"/>
<accession>O65697</accession>
<dbReference type="Araport" id="AT4G19260"/>
<reference evidence="4" key="4">
    <citation type="submission" date="2000-03" db="EMBL/GenBank/DDBJ databases">
        <authorList>
            <person name="EU Arabidopsis sequencing project"/>
        </authorList>
    </citation>
    <scope>NUCLEOTIDE SEQUENCE</scope>
</reference>
<dbReference type="Gene3D" id="2.30.30.100">
    <property type="match status" value="2"/>
</dbReference>
<reference evidence="6" key="7">
    <citation type="journal article" date="2017" name="Plant J.">
        <title>Araport11: a complete reannotation of the Arabidopsis thaliana reference genome.</title>
        <authorList>
            <person name="Cheng C.Y."/>
            <person name="Krishnakumar V."/>
            <person name="Chan A.P."/>
            <person name="Thibaud-Nissen F."/>
            <person name="Schobel S."/>
            <person name="Town C.D."/>
        </authorList>
    </citation>
    <scope>GENOME REANNOTATION</scope>
    <source>
        <strain evidence="6">cv. Columbia</strain>
    </source>
</reference>
<dbReference type="PANTHER" id="PTHR13586:SF23">
    <property type="entry name" value="DECAPPING 5-LIKE PROTEIN-RELATED"/>
    <property type="match status" value="1"/>
</dbReference>
<dbReference type="InterPro" id="IPR006652">
    <property type="entry name" value="Kelch_1"/>
</dbReference>
<dbReference type="Proteomes" id="UP000006548">
    <property type="component" value="Chromosome 4"/>
</dbReference>
<dbReference type="GeneID" id="827666"/>
<evidence type="ECO:0000313" key="3">
    <source>
        <dbReference type="EMBL" id="AEE84166.1"/>
    </source>
</evidence>